<evidence type="ECO:0000256" key="1">
    <source>
        <dbReference type="ARBA" id="ARBA00004173"/>
    </source>
</evidence>
<dbReference type="InterPro" id="IPR042289">
    <property type="entry name" value="COA6"/>
</dbReference>
<evidence type="ECO:0000313" key="4">
    <source>
        <dbReference type="EMBL" id="CAG7728987.1"/>
    </source>
</evidence>
<evidence type="ECO:0000313" key="5">
    <source>
        <dbReference type="Proteomes" id="UP000708208"/>
    </source>
</evidence>
<dbReference type="PANTHER" id="PTHR46690:SF1">
    <property type="entry name" value="CYTOCHROME C OXIDASE ASSEMBLY FACTOR 6 HOMOLOG"/>
    <property type="match status" value="1"/>
</dbReference>
<dbReference type="GO" id="GO:0005739">
    <property type="term" value="C:mitochondrion"/>
    <property type="evidence" value="ECO:0007669"/>
    <property type="project" value="UniProtKB-SubCell"/>
</dbReference>
<accession>A0A8J2P7L1</accession>
<dbReference type="GO" id="GO:0008535">
    <property type="term" value="P:respiratory chain complex IV assembly"/>
    <property type="evidence" value="ECO:0007669"/>
    <property type="project" value="InterPro"/>
</dbReference>
<dbReference type="InterPro" id="IPR048280">
    <property type="entry name" value="COX6B-like"/>
</dbReference>
<keyword evidence="2" id="KW-0496">Mitochondrion</keyword>
<dbReference type="OrthoDB" id="16284at2759"/>
<feature type="non-terminal residue" evidence="4">
    <location>
        <position position="185"/>
    </location>
</feature>
<sequence>TFIVVQLNVSIVWSQRHYPSGFRPINISSVYSIDNRNLIGLIVKPNILFSLEWQALSSSDERFVMSFPNKSDRVKCWESRDDFWKCLDDNPENPDLCAKFRQTYMSMCPSQWVKHFDRKREYLKFKDRIQNEGTRHILGDNLTVVGGEQGRSKVELQGIEEEATRKANTSTTARIFRKFQPPTYR</sequence>
<evidence type="ECO:0000256" key="2">
    <source>
        <dbReference type="ARBA" id="ARBA00023128"/>
    </source>
</evidence>
<evidence type="ECO:0000256" key="3">
    <source>
        <dbReference type="ARBA" id="ARBA00023157"/>
    </source>
</evidence>
<keyword evidence="5" id="KW-1185">Reference proteome</keyword>
<dbReference type="AlphaFoldDB" id="A0A8J2P7L1"/>
<dbReference type="Pfam" id="PF02297">
    <property type="entry name" value="COX6B"/>
    <property type="match status" value="1"/>
</dbReference>
<dbReference type="Proteomes" id="UP000708208">
    <property type="component" value="Unassembled WGS sequence"/>
</dbReference>
<reference evidence="4" key="1">
    <citation type="submission" date="2021-06" db="EMBL/GenBank/DDBJ databases">
        <authorList>
            <person name="Hodson N. C."/>
            <person name="Mongue J. A."/>
            <person name="Jaron S. K."/>
        </authorList>
    </citation>
    <scope>NUCLEOTIDE SEQUENCE</scope>
</reference>
<protein>
    <submittedName>
        <fullName evidence="4">Uncharacterized protein</fullName>
    </submittedName>
</protein>
<dbReference type="EMBL" id="CAJVCH010171694">
    <property type="protein sequence ID" value="CAG7728987.1"/>
    <property type="molecule type" value="Genomic_DNA"/>
</dbReference>
<comment type="caution">
    <text evidence="4">The sequence shown here is derived from an EMBL/GenBank/DDBJ whole genome shotgun (WGS) entry which is preliminary data.</text>
</comment>
<proteinExistence type="predicted"/>
<name>A0A8J2P7L1_9HEXA</name>
<dbReference type="PROSITE" id="PS51808">
    <property type="entry name" value="CHCH"/>
    <property type="match status" value="1"/>
</dbReference>
<dbReference type="GO" id="GO:0042775">
    <property type="term" value="P:mitochondrial ATP synthesis coupled electron transport"/>
    <property type="evidence" value="ECO:0007669"/>
    <property type="project" value="TreeGrafter"/>
</dbReference>
<keyword evidence="3" id="KW-1015">Disulfide bond</keyword>
<gene>
    <name evidence="4" type="ORF">AFUS01_LOCUS17729</name>
</gene>
<organism evidence="4 5">
    <name type="scientific">Allacma fusca</name>
    <dbReference type="NCBI Taxonomy" id="39272"/>
    <lineage>
        <taxon>Eukaryota</taxon>
        <taxon>Metazoa</taxon>
        <taxon>Ecdysozoa</taxon>
        <taxon>Arthropoda</taxon>
        <taxon>Hexapoda</taxon>
        <taxon>Collembola</taxon>
        <taxon>Symphypleona</taxon>
        <taxon>Sminthuridae</taxon>
        <taxon>Allacma</taxon>
    </lineage>
</organism>
<comment type="subcellular location">
    <subcellularLocation>
        <location evidence="1">Mitochondrion</location>
    </subcellularLocation>
</comment>
<dbReference type="PANTHER" id="PTHR46690">
    <property type="entry name" value="CYTOCHROME C OXIDASE ASSEMBLY FACTOR 6 HOMOLOG"/>
    <property type="match status" value="1"/>
</dbReference>